<evidence type="ECO:0008006" key="15">
    <source>
        <dbReference type="Google" id="ProtNLM"/>
    </source>
</evidence>
<dbReference type="CDD" id="cd09641">
    <property type="entry name" value="Cas3''_I"/>
    <property type="match status" value="1"/>
</dbReference>
<dbReference type="NCBIfam" id="TIGR01587">
    <property type="entry name" value="cas3_core"/>
    <property type="match status" value="1"/>
</dbReference>
<evidence type="ECO:0000259" key="12">
    <source>
        <dbReference type="PROSITE" id="PS51643"/>
    </source>
</evidence>
<evidence type="ECO:0000256" key="9">
    <source>
        <dbReference type="ARBA" id="ARBA00023118"/>
    </source>
</evidence>
<dbReference type="Proteomes" id="UP000192335">
    <property type="component" value="Unassembled WGS sequence"/>
</dbReference>
<dbReference type="NCBIfam" id="TIGR01596">
    <property type="entry name" value="cas3_HD"/>
    <property type="match status" value="1"/>
</dbReference>
<dbReference type="PANTHER" id="PTHR47959:SF16">
    <property type="entry name" value="CRISPR-ASSOCIATED NUCLEASE_HELICASE CAS3-RELATED"/>
    <property type="match status" value="1"/>
</dbReference>
<organism evidence="13 14">
    <name type="scientific">Mycobacterium persicum</name>
    <dbReference type="NCBI Taxonomy" id="1487726"/>
    <lineage>
        <taxon>Bacteria</taxon>
        <taxon>Bacillati</taxon>
        <taxon>Actinomycetota</taxon>
        <taxon>Actinomycetes</taxon>
        <taxon>Mycobacteriales</taxon>
        <taxon>Mycobacteriaceae</taxon>
        <taxon>Mycobacterium</taxon>
    </lineage>
</organism>
<dbReference type="PROSITE" id="PS51192">
    <property type="entry name" value="HELICASE_ATP_BIND_1"/>
    <property type="match status" value="1"/>
</dbReference>
<keyword evidence="4" id="KW-0479">Metal-binding</keyword>
<keyword evidence="7" id="KW-0347">Helicase</keyword>
<keyword evidence="8" id="KW-0067">ATP-binding</keyword>
<dbReference type="RefSeq" id="WP_082275412.1">
    <property type="nucleotide sequence ID" value="NZ_CADEAW010000058.1"/>
</dbReference>
<gene>
    <name evidence="13" type="ORF">B4U45_25860</name>
</gene>
<dbReference type="GO" id="GO:0003676">
    <property type="term" value="F:nucleic acid binding"/>
    <property type="evidence" value="ECO:0007669"/>
    <property type="project" value="InterPro"/>
</dbReference>
<keyword evidence="9" id="KW-0051">Antiviral defense</keyword>
<dbReference type="SMART" id="SM00487">
    <property type="entry name" value="DEXDc"/>
    <property type="match status" value="1"/>
</dbReference>
<dbReference type="InterPro" id="IPR054712">
    <property type="entry name" value="Cas3-like_dom"/>
</dbReference>
<dbReference type="GO" id="GO:0005829">
    <property type="term" value="C:cytosol"/>
    <property type="evidence" value="ECO:0007669"/>
    <property type="project" value="TreeGrafter"/>
</dbReference>
<evidence type="ECO:0000256" key="3">
    <source>
        <dbReference type="ARBA" id="ARBA00022722"/>
    </source>
</evidence>
<protein>
    <recommendedName>
        <fullName evidence="15">CRISPR-associated helicase/endonuclease Cas3</fullName>
    </recommendedName>
</protein>
<name>A0A8E2LRU2_9MYCO</name>
<dbReference type="InterPro" id="IPR050079">
    <property type="entry name" value="DEAD_box_RNA_helicase"/>
</dbReference>
<evidence type="ECO:0000256" key="10">
    <source>
        <dbReference type="SAM" id="MobiDB-lite"/>
    </source>
</evidence>
<dbReference type="SUPFAM" id="SSF52540">
    <property type="entry name" value="P-loop containing nucleoside triphosphate hydrolases"/>
    <property type="match status" value="1"/>
</dbReference>
<evidence type="ECO:0000256" key="7">
    <source>
        <dbReference type="ARBA" id="ARBA00022806"/>
    </source>
</evidence>
<dbReference type="Pfam" id="PF22590">
    <property type="entry name" value="Cas3-like_C_2"/>
    <property type="match status" value="1"/>
</dbReference>
<dbReference type="InterPro" id="IPR027417">
    <property type="entry name" value="P-loop_NTPase"/>
</dbReference>
<evidence type="ECO:0000256" key="6">
    <source>
        <dbReference type="ARBA" id="ARBA00022801"/>
    </source>
</evidence>
<keyword evidence="6" id="KW-0378">Hydrolase</keyword>
<evidence type="ECO:0000313" key="14">
    <source>
        <dbReference type="Proteomes" id="UP000192335"/>
    </source>
</evidence>
<dbReference type="InterPro" id="IPR038257">
    <property type="entry name" value="CRISPR-assoc_Cas3_HD_sf"/>
</dbReference>
<dbReference type="GO" id="GO:0004518">
    <property type="term" value="F:nuclease activity"/>
    <property type="evidence" value="ECO:0007669"/>
    <property type="project" value="UniProtKB-KW"/>
</dbReference>
<comment type="similarity">
    <text evidence="1">In the N-terminal section; belongs to the CRISPR-associated nuclease Cas3-HD family.</text>
</comment>
<keyword evidence="5" id="KW-0547">Nucleotide-binding</keyword>
<evidence type="ECO:0000256" key="8">
    <source>
        <dbReference type="ARBA" id="ARBA00022840"/>
    </source>
</evidence>
<dbReference type="InterPro" id="IPR006483">
    <property type="entry name" value="CRISPR-assoc_Cas3_HD"/>
</dbReference>
<dbReference type="GO" id="GO:0003724">
    <property type="term" value="F:RNA helicase activity"/>
    <property type="evidence" value="ECO:0007669"/>
    <property type="project" value="TreeGrafter"/>
</dbReference>
<proteinExistence type="inferred from homology"/>
<dbReference type="InterPro" id="IPR011545">
    <property type="entry name" value="DEAD/DEAH_box_helicase_dom"/>
</dbReference>
<keyword evidence="3" id="KW-0540">Nuclease</keyword>
<comment type="similarity">
    <text evidence="2">In the central section; belongs to the CRISPR-associated helicase Cas3 family.</text>
</comment>
<dbReference type="CDD" id="cd17930">
    <property type="entry name" value="DEXHc_cas3"/>
    <property type="match status" value="1"/>
</dbReference>
<dbReference type="Gene3D" id="1.10.3210.30">
    <property type="match status" value="1"/>
</dbReference>
<evidence type="ECO:0000256" key="1">
    <source>
        <dbReference type="ARBA" id="ARBA00006847"/>
    </source>
</evidence>
<dbReference type="AlphaFoldDB" id="A0A8E2LRU2"/>
<evidence type="ECO:0000256" key="2">
    <source>
        <dbReference type="ARBA" id="ARBA00009046"/>
    </source>
</evidence>
<comment type="caution">
    <text evidence="13">The sequence shown here is derived from an EMBL/GenBank/DDBJ whole genome shotgun (WGS) entry which is preliminary data.</text>
</comment>
<dbReference type="Pfam" id="PF00270">
    <property type="entry name" value="DEAD"/>
    <property type="match status" value="1"/>
</dbReference>
<evidence type="ECO:0000259" key="11">
    <source>
        <dbReference type="PROSITE" id="PS51192"/>
    </source>
</evidence>
<reference evidence="13 14" key="1">
    <citation type="submission" date="2017-02" db="EMBL/GenBank/DDBJ databases">
        <title>Mycobacterium kansasii genomes.</title>
        <authorList>
            <person name="Borowka P."/>
            <person name="Strapagiel D."/>
            <person name="Marciniak B."/>
            <person name="Lach J."/>
            <person name="Bakula Z."/>
            <person name="Van Ingen J."/>
            <person name="Safianowska A."/>
            <person name="Brzostek A."/>
            <person name="Dziadek J."/>
            <person name="Jagielski T."/>
        </authorList>
    </citation>
    <scope>NUCLEOTIDE SEQUENCE [LARGE SCALE GENOMIC DNA]</scope>
    <source>
        <strain evidence="13 14">12MK</strain>
    </source>
</reference>
<feature type="domain" description="HD Cas3-type" evidence="12">
    <location>
        <begin position="28"/>
        <end position="194"/>
    </location>
</feature>
<sequence length="741" mass="81288">MAQTIPTMGGPAEHGHTPPVLAAHSRNDSGLWHSLADHLVGTGRRAGAFGEAFGSADACRLVGELHDLGKADPAWQRYLAAADAGNKLSTVDHKHAGAFLCTTWGLGTFAPVIVGHHGGIPDATDVGSRMGNEPTVGQQAAIDHVETLGLTRPEAQALIPPQFRPGSRADAVGMRRMEFWLRMVFSALVDADRLDTEEHFRGGRWEFPQPLGLSALDDRCEARRKLTLAERQHDPVTPARTAMFGEVTSKASAPPGWFELTAPTGSGKTIAALAFALRHANVNRLRRVVTAVPFVSVTEQVANVYRTLLDDGPGAPVVLEHHTGVFARGESQSGTGLWSRLAAENWDATVIVTTTVQLLESLFGNNPSRTRKLHRLARSVIVLDEVQSLPWRLLDPTLDVLRELVRLYGCSVILTTATQPPFHKIGSAEGVERRALLDVANRNKVFDRTDAHVVPDRLSWDDFASRVAAESDGHRGQCLVVLNTIADAREVCGRLVGRAGLAHLSSRLCPKHRVDVLDAVLARLREGRPCTLVSTQVVEAGIDVDFPVAIRAYGPLPAVVQVAGRVNRHGLADRGELVLIDPVDGHVPPDEYKIGTQITRDLLRSGADPFAPETLETYYDRLIHATRDKLDRLEIQRERESLNFTKVAESYRVIAQETTPVLVPYGDFDPTAIMLPDDPPSRRHFLRQHQPFTVSLRDRELNRCKETGLVEEREAGVLVWHGPYDSVFGLSVDKEMEALIW</sequence>
<dbReference type="Gene3D" id="3.40.50.300">
    <property type="entry name" value="P-loop containing nucleotide triphosphate hydrolases"/>
    <property type="match status" value="2"/>
</dbReference>
<dbReference type="EMBL" id="MWQA01000001">
    <property type="protein sequence ID" value="ORC09515.1"/>
    <property type="molecule type" value="Genomic_DNA"/>
</dbReference>
<dbReference type="PROSITE" id="PS51643">
    <property type="entry name" value="HD_CAS3"/>
    <property type="match status" value="1"/>
</dbReference>
<dbReference type="InterPro" id="IPR006474">
    <property type="entry name" value="Helicase_Cas3_CRISPR-ass_core"/>
</dbReference>
<dbReference type="GO" id="GO:0016787">
    <property type="term" value="F:hydrolase activity"/>
    <property type="evidence" value="ECO:0007669"/>
    <property type="project" value="UniProtKB-KW"/>
</dbReference>
<dbReference type="GO" id="GO:0046872">
    <property type="term" value="F:metal ion binding"/>
    <property type="evidence" value="ECO:0007669"/>
    <property type="project" value="UniProtKB-KW"/>
</dbReference>
<dbReference type="GO" id="GO:0051607">
    <property type="term" value="P:defense response to virus"/>
    <property type="evidence" value="ECO:0007669"/>
    <property type="project" value="UniProtKB-KW"/>
</dbReference>
<feature type="region of interest" description="Disordered" evidence="10">
    <location>
        <begin position="1"/>
        <end position="23"/>
    </location>
</feature>
<evidence type="ECO:0000313" key="13">
    <source>
        <dbReference type="EMBL" id="ORC09515.1"/>
    </source>
</evidence>
<dbReference type="OrthoDB" id="9810236at2"/>
<evidence type="ECO:0000256" key="4">
    <source>
        <dbReference type="ARBA" id="ARBA00022723"/>
    </source>
</evidence>
<feature type="domain" description="Helicase ATP-binding" evidence="11">
    <location>
        <begin position="249"/>
        <end position="437"/>
    </location>
</feature>
<dbReference type="GO" id="GO:0005524">
    <property type="term" value="F:ATP binding"/>
    <property type="evidence" value="ECO:0007669"/>
    <property type="project" value="UniProtKB-KW"/>
</dbReference>
<dbReference type="Pfam" id="PF18019">
    <property type="entry name" value="Cas3_HD"/>
    <property type="match status" value="1"/>
</dbReference>
<accession>A0A8E2LRU2</accession>
<dbReference type="InterPro" id="IPR014001">
    <property type="entry name" value="Helicase_ATP-bd"/>
</dbReference>
<dbReference type="PANTHER" id="PTHR47959">
    <property type="entry name" value="ATP-DEPENDENT RNA HELICASE RHLE-RELATED"/>
    <property type="match status" value="1"/>
</dbReference>
<evidence type="ECO:0000256" key="5">
    <source>
        <dbReference type="ARBA" id="ARBA00022741"/>
    </source>
</evidence>